<dbReference type="Proteomes" id="UP000237271">
    <property type="component" value="Unassembled WGS sequence"/>
</dbReference>
<keyword evidence="3" id="KW-1185">Reference proteome</keyword>
<proteinExistence type="predicted"/>
<evidence type="ECO:0000259" key="1">
    <source>
        <dbReference type="Pfam" id="PF03732"/>
    </source>
</evidence>
<protein>
    <submittedName>
        <fullName evidence="2">Gag protein</fullName>
    </submittedName>
</protein>
<dbReference type="OrthoDB" id="79194at2759"/>
<dbReference type="EMBL" id="NCKW01009115">
    <property type="protein sequence ID" value="POM67453.1"/>
    <property type="molecule type" value="Genomic_DNA"/>
</dbReference>
<comment type="caution">
    <text evidence="2">The sequence shown here is derived from an EMBL/GenBank/DDBJ whole genome shotgun (WGS) entry which is preliminary data.</text>
</comment>
<reference evidence="2 3" key="1">
    <citation type="journal article" date="2017" name="Genome Biol. Evol.">
        <title>Phytophthora megakarya and P. palmivora, closely related causal agents of cacao black pod rot, underwent increases in genome sizes and gene numbers by different mechanisms.</title>
        <authorList>
            <person name="Ali S.S."/>
            <person name="Shao J."/>
            <person name="Lary D.J."/>
            <person name="Kronmiller B."/>
            <person name="Shen D."/>
            <person name="Strem M.D."/>
            <person name="Amoako-Attah I."/>
            <person name="Akrofi A.Y."/>
            <person name="Begoude B.A."/>
            <person name="Ten Hoopen G.M."/>
            <person name="Coulibaly K."/>
            <person name="Kebe B.I."/>
            <person name="Melnick R.L."/>
            <person name="Guiltinan M.J."/>
            <person name="Tyler B.M."/>
            <person name="Meinhardt L.W."/>
            <person name="Bailey B.A."/>
        </authorList>
    </citation>
    <scope>NUCLEOTIDE SEQUENCE [LARGE SCALE GENOMIC DNA]</scope>
    <source>
        <strain evidence="3">sbr112.9</strain>
    </source>
</reference>
<sequence length="187" mass="21172">MDRGEFPHLTDSQFESVRKMVGIFGGDALRSLAAATPAEQVERIEAFDTAYRPRTGAADPVAEMKPAQPKPLRLKVNPYEGKEGENLHFWVREVELAMDAALISTERLRVVFALSNLGGRAKTWAYTREATTPGCFKTWAQLCQQLRATFLPANYEYHQRSRFLPVNKGSVSCMSTSRRCEYSLHLW</sequence>
<feature type="domain" description="Retrotransposon gag" evidence="1">
    <location>
        <begin position="112"/>
        <end position="169"/>
    </location>
</feature>
<organism evidence="2 3">
    <name type="scientific">Phytophthora palmivora</name>
    <dbReference type="NCBI Taxonomy" id="4796"/>
    <lineage>
        <taxon>Eukaryota</taxon>
        <taxon>Sar</taxon>
        <taxon>Stramenopiles</taxon>
        <taxon>Oomycota</taxon>
        <taxon>Peronosporomycetes</taxon>
        <taxon>Peronosporales</taxon>
        <taxon>Peronosporaceae</taxon>
        <taxon>Phytophthora</taxon>
    </lineage>
</organism>
<gene>
    <name evidence="2" type="ORF">PHPALM_16544</name>
</gene>
<accession>A0A2P4XPH8</accession>
<dbReference type="Pfam" id="PF03732">
    <property type="entry name" value="Retrotrans_gag"/>
    <property type="match status" value="1"/>
</dbReference>
<name>A0A2P4XPH8_9STRA</name>
<dbReference type="InterPro" id="IPR005162">
    <property type="entry name" value="Retrotrans_gag_dom"/>
</dbReference>
<dbReference type="AlphaFoldDB" id="A0A2P4XPH8"/>
<evidence type="ECO:0000313" key="2">
    <source>
        <dbReference type="EMBL" id="POM67453.1"/>
    </source>
</evidence>
<evidence type="ECO:0000313" key="3">
    <source>
        <dbReference type="Proteomes" id="UP000237271"/>
    </source>
</evidence>